<evidence type="ECO:0000313" key="10">
    <source>
        <dbReference type="EMBL" id="PKR55595.1"/>
    </source>
</evidence>
<dbReference type="RefSeq" id="WP_101264696.1">
    <property type="nucleotide sequence ID" value="NZ_NWTK01000002.1"/>
</dbReference>
<sequence length="261" mass="28181">MGLVTFLYCLYLVAPILLLVVGSFGTSWTNSLLPSGATFDWYLEVASDASFQRAFMTSLQVVFVTCVINVLLGVPFAYAVFSAARRGVRLAARIFTLLPVAVPELVLGFGFIIAFSSSYTPWLGSTWLLICAHVVLTLPYLVGALLGDMDRLGIAEMERVAETLGAGFWQRFRDIVLPSLRYSLLSGLMMVTAISIGEFQISNLVAGFLSRTYPVVLLQAFYGATGLACAATVVLIVLALLAASASAVGARFSHFRQKARP</sequence>
<dbReference type="PANTHER" id="PTHR43357">
    <property type="entry name" value="INNER MEMBRANE ABC TRANSPORTER PERMEASE PROTEIN YDCV"/>
    <property type="match status" value="1"/>
</dbReference>
<evidence type="ECO:0000259" key="9">
    <source>
        <dbReference type="PROSITE" id="PS50928"/>
    </source>
</evidence>
<dbReference type="CDD" id="cd06261">
    <property type="entry name" value="TM_PBP2"/>
    <property type="match status" value="1"/>
</dbReference>
<dbReference type="Gene3D" id="1.10.3720.10">
    <property type="entry name" value="MetI-like"/>
    <property type="match status" value="1"/>
</dbReference>
<dbReference type="GO" id="GO:0055085">
    <property type="term" value="P:transmembrane transport"/>
    <property type="evidence" value="ECO:0007669"/>
    <property type="project" value="InterPro"/>
</dbReference>
<accession>A0A2N3KYE8</accession>
<evidence type="ECO:0000256" key="2">
    <source>
        <dbReference type="ARBA" id="ARBA00022448"/>
    </source>
</evidence>
<feature type="transmembrane region" description="Helical" evidence="8">
    <location>
        <begin position="94"/>
        <end position="115"/>
    </location>
</feature>
<dbReference type="InterPro" id="IPR035906">
    <property type="entry name" value="MetI-like_sf"/>
</dbReference>
<evidence type="ECO:0000256" key="5">
    <source>
        <dbReference type="ARBA" id="ARBA00022692"/>
    </source>
</evidence>
<keyword evidence="4" id="KW-0997">Cell inner membrane</keyword>
<dbReference type="PROSITE" id="PS50928">
    <property type="entry name" value="ABC_TM1"/>
    <property type="match status" value="1"/>
</dbReference>
<evidence type="ECO:0000256" key="7">
    <source>
        <dbReference type="ARBA" id="ARBA00023136"/>
    </source>
</evidence>
<dbReference type="Proteomes" id="UP000233597">
    <property type="component" value="Unassembled WGS sequence"/>
</dbReference>
<dbReference type="OrthoDB" id="9783270at2"/>
<reference evidence="10 11" key="1">
    <citation type="submission" date="2017-09" db="EMBL/GenBank/DDBJ databases">
        <title>Biodiversity and function of Thalassospira species in the particle-attached aromatic-hydrocarbon-degrading consortia from the surface seawater of the South China Sea.</title>
        <authorList>
            <person name="Dong C."/>
            <person name="Liu R."/>
            <person name="Shao Z."/>
        </authorList>
    </citation>
    <scope>NUCLEOTIDE SEQUENCE [LARGE SCALE GENOMIC DNA]</scope>
    <source>
        <strain evidence="10 11">CSC1P2</strain>
    </source>
</reference>
<evidence type="ECO:0000256" key="8">
    <source>
        <dbReference type="RuleBase" id="RU363032"/>
    </source>
</evidence>
<evidence type="ECO:0000256" key="1">
    <source>
        <dbReference type="ARBA" id="ARBA00004429"/>
    </source>
</evidence>
<comment type="subcellular location">
    <subcellularLocation>
        <location evidence="1">Cell inner membrane</location>
        <topology evidence="1">Multi-pass membrane protein</topology>
    </subcellularLocation>
    <subcellularLocation>
        <location evidence="8">Cell membrane</location>
        <topology evidence="8">Multi-pass membrane protein</topology>
    </subcellularLocation>
</comment>
<evidence type="ECO:0000313" key="11">
    <source>
        <dbReference type="Proteomes" id="UP000233597"/>
    </source>
</evidence>
<evidence type="ECO:0000256" key="3">
    <source>
        <dbReference type="ARBA" id="ARBA00022475"/>
    </source>
</evidence>
<dbReference type="Pfam" id="PF00528">
    <property type="entry name" value="BPD_transp_1"/>
    <property type="match status" value="1"/>
</dbReference>
<dbReference type="SUPFAM" id="SSF161098">
    <property type="entry name" value="MetI-like"/>
    <property type="match status" value="1"/>
</dbReference>
<gene>
    <name evidence="10" type="ORF">COO20_05400</name>
</gene>
<keyword evidence="2 8" id="KW-0813">Transport</keyword>
<keyword evidence="5 8" id="KW-0812">Transmembrane</keyword>
<dbReference type="EMBL" id="NWTK01000002">
    <property type="protein sequence ID" value="PKR55595.1"/>
    <property type="molecule type" value="Genomic_DNA"/>
</dbReference>
<dbReference type="InterPro" id="IPR000515">
    <property type="entry name" value="MetI-like"/>
</dbReference>
<feature type="transmembrane region" description="Helical" evidence="8">
    <location>
        <begin position="180"/>
        <end position="201"/>
    </location>
</feature>
<organism evidence="10 11">
    <name type="scientific">Thalassospira marina</name>
    <dbReference type="NCBI Taxonomy" id="2048283"/>
    <lineage>
        <taxon>Bacteria</taxon>
        <taxon>Pseudomonadati</taxon>
        <taxon>Pseudomonadota</taxon>
        <taxon>Alphaproteobacteria</taxon>
        <taxon>Rhodospirillales</taxon>
        <taxon>Thalassospiraceae</taxon>
        <taxon>Thalassospira</taxon>
    </lineage>
</organism>
<evidence type="ECO:0000256" key="4">
    <source>
        <dbReference type="ARBA" id="ARBA00022519"/>
    </source>
</evidence>
<keyword evidence="7 8" id="KW-0472">Membrane</keyword>
<feature type="transmembrane region" description="Helical" evidence="8">
    <location>
        <begin position="221"/>
        <end position="250"/>
    </location>
</feature>
<comment type="caution">
    <text evidence="10">The sequence shown here is derived from an EMBL/GenBank/DDBJ whole genome shotgun (WGS) entry which is preliminary data.</text>
</comment>
<dbReference type="AlphaFoldDB" id="A0A2N3KYE8"/>
<feature type="transmembrane region" description="Helical" evidence="8">
    <location>
        <begin position="7"/>
        <end position="25"/>
    </location>
</feature>
<dbReference type="GO" id="GO:0005886">
    <property type="term" value="C:plasma membrane"/>
    <property type="evidence" value="ECO:0007669"/>
    <property type="project" value="UniProtKB-SubCell"/>
</dbReference>
<name>A0A2N3KYE8_9PROT</name>
<feature type="transmembrane region" description="Helical" evidence="8">
    <location>
        <begin position="127"/>
        <end position="147"/>
    </location>
</feature>
<comment type="similarity">
    <text evidence="8">Belongs to the binding-protein-dependent transport system permease family.</text>
</comment>
<keyword evidence="3" id="KW-1003">Cell membrane</keyword>
<keyword evidence="6 8" id="KW-1133">Transmembrane helix</keyword>
<feature type="transmembrane region" description="Helical" evidence="8">
    <location>
        <begin position="61"/>
        <end position="82"/>
    </location>
</feature>
<dbReference type="PANTHER" id="PTHR43357:SF4">
    <property type="entry name" value="INNER MEMBRANE ABC TRANSPORTER PERMEASE PROTEIN YDCV"/>
    <property type="match status" value="1"/>
</dbReference>
<evidence type="ECO:0000256" key="6">
    <source>
        <dbReference type="ARBA" id="ARBA00022989"/>
    </source>
</evidence>
<feature type="domain" description="ABC transmembrane type-1" evidence="9">
    <location>
        <begin position="55"/>
        <end position="246"/>
    </location>
</feature>
<protein>
    <submittedName>
        <fullName evidence="10">ABC transporter permease</fullName>
    </submittedName>
</protein>
<proteinExistence type="inferred from homology"/>